<dbReference type="AlphaFoldDB" id="A0A1V6N3X5"/>
<keyword evidence="1" id="KW-0812">Transmembrane</keyword>
<reference evidence="3 4" key="1">
    <citation type="submission" date="2014-12" db="EMBL/GenBank/DDBJ databases">
        <title>Genome sequence of Methanobrevibacter arboriphilicus DH1, DSM1125.</title>
        <authorList>
            <person name="Poehlein A."/>
            <person name="Thauer R.K."/>
            <person name="Seedorf H."/>
            <person name="Daniel R."/>
        </authorList>
    </citation>
    <scope>NUCLEOTIDE SEQUENCE [LARGE SCALE GENOMIC DNA]</scope>
    <source>
        <strain evidence="3 4">DH1</strain>
    </source>
</reference>
<dbReference type="InterPro" id="IPR029044">
    <property type="entry name" value="Nucleotide-diphossugar_trans"/>
</dbReference>
<comment type="caution">
    <text evidence="3">The sequence shown here is derived from an EMBL/GenBank/DDBJ whole genome shotgun (WGS) entry which is preliminary data.</text>
</comment>
<dbReference type="Proteomes" id="UP000191661">
    <property type="component" value="Unassembled WGS sequence"/>
</dbReference>
<dbReference type="RefSeq" id="WP_080459634.1">
    <property type="nucleotide sequence ID" value="NZ_JXMW01000003.1"/>
</dbReference>
<dbReference type="Gene3D" id="3.90.550.10">
    <property type="entry name" value="Spore Coat Polysaccharide Biosynthesis Protein SpsA, Chain A"/>
    <property type="match status" value="1"/>
</dbReference>
<keyword evidence="3" id="KW-0808">Transferase</keyword>
<dbReference type="GO" id="GO:0016740">
    <property type="term" value="F:transferase activity"/>
    <property type="evidence" value="ECO:0007669"/>
    <property type="project" value="UniProtKB-KW"/>
</dbReference>
<name>A0A1V6N3X5_METAZ</name>
<gene>
    <name evidence="3" type="ORF">MBBAR_3c00530</name>
</gene>
<dbReference type="OrthoDB" id="46222at2157"/>
<evidence type="ECO:0000259" key="2">
    <source>
        <dbReference type="Pfam" id="PF00535"/>
    </source>
</evidence>
<dbReference type="PANTHER" id="PTHR43179:SF11">
    <property type="entry name" value="GLYCOSYL TRANSFERASE"/>
    <property type="match status" value="1"/>
</dbReference>
<keyword evidence="1" id="KW-0472">Membrane</keyword>
<dbReference type="SUPFAM" id="SSF53448">
    <property type="entry name" value="Nucleotide-diphospho-sugar transferases"/>
    <property type="match status" value="1"/>
</dbReference>
<dbReference type="InterPro" id="IPR001173">
    <property type="entry name" value="Glyco_trans_2-like"/>
</dbReference>
<keyword evidence="4" id="KW-1185">Reference proteome</keyword>
<evidence type="ECO:0000313" key="4">
    <source>
        <dbReference type="Proteomes" id="UP000191661"/>
    </source>
</evidence>
<feature type="transmembrane region" description="Helical" evidence="1">
    <location>
        <begin position="257"/>
        <end position="276"/>
    </location>
</feature>
<keyword evidence="1" id="KW-1133">Transmembrane helix</keyword>
<evidence type="ECO:0000256" key="1">
    <source>
        <dbReference type="SAM" id="Phobius"/>
    </source>
</evidence>
<protein>
    <submittedName>
        <fullName evidence="3">Glycosyltransferase, family 2</fullName>
    </submittedName>
</protein>
<dbReference type="EMBL" id="JXMW01000003">
    <property type="protein sequence ID" value="OQD59398.1"/>
    <property type="molecule type" value="Genomic_DNA"/>
</dbReference>
<proteinExistence type="predicted"/>
<evidence type="ECO:0000313" key="3">
    <source>
        <dbReference type="EMBL" id="OQD59398.1"/>
    </source>
</evidence>
<dbReference type="PANTHER" id="PTHR43179">
    <property type="entry name" value="RHAMNOSYLTRANSFERASE WBBL"/>
    <property type="match status" value="1"/>
</dbReference>
<sequence length="328" mass="38020">MEISVVIPNYNGNKFLKGCLDSLKEEKIHKLQIILVDNASVDNSIEIFKSYFEKNNENIEYHLIANNSNLGFSKAVNQGIELVVNRGSEYVCLLNNDVEIDSNFFNRLFNTINNDKKIFSVSSKMLQYDNPDLIDDAGDEYTLLGWTKKSGDGLDKSITRYSKPREIFSSCAGAALYRTSIFNEIGYFDENFFAYMEDVDIGYRARIFGYKNVYSPDAIVYHIGSGSSGSRYNEFKIPLAARNNIWVIYKNMPWPQILLNIGFLAIGFLIKYIFFIRKGYGDLYLKGLKEGIKNRNKIKKTEFKRNNLKNYFKIQWRLIINTFKLIYK</sequence>
<dbReference type="Pfam" id="PF00535">
    <property type="entry name" value="Glycos_transf_2"/>
    <property type="match status" value="1"/>
</dbReference>
<organism evidence="3 4">
    <name type="scientific">Methanobrevibacter arboriphilus JCM 13429 = DSM 1125</name>
    <dbReference type="NCBI Taxonomy" id="1300164"/>
    <lineage>
        <taxon>Archaea</taxon>
        <taxon>Methanobacteriati</taxon>
        <taxon>Methanobacteriota</taxon>
        <taxon>Methanomada group</taxon>
        <taxon>Methanobacteria</taxon>
        <taxon>Methanobacteriales</taxon>
        <taxon>Methanobacteriaceae</taxon>
        <taxon>Methanobrevibacter</taxon>
    </lineage>
</organism>
<feature type="domain" description="Glycosyltransferase 2-like" evidence="2">
    <location>
        <begin position="4"/>
        <end position="185"/>
    </location>
</feature>
<dbReference type="CDD" id="cd04186">
    <property type="entry name" value="GT_2_like_c"/>
    <property type="match status" value="1"/>
</dbReference>
<accession>A0A1V6N3X5</accession>